<evidence type="ECO:0000313" key="12">
    <source>
        <dbReference type="EMBL" id="MFD0964383.1"/>
    </source>
</evidence>
<keyword evidence="13" id="KW-1185">Reference proteome</keyword>
<keyword evidence="9" id="KW-0464">Manganese</keyword>
<dbReference type="PANTHER" id="PTHR21621">
    <property type="entry name" value="RIBOSOMAL PROTEIN S6 MODIFICATION PROTEIN"/>
    <property type="match status" value="1"/>
</dbReference>
<dbReference type="Gene3D" id="3.30.470.20">
    <property type="entry name" value="ATP-grasp fold, B domain"/>
    <property type="match status" value="1"/>
</dbReference>
<dbReference type="SUPFAM" id="SSF56059">
    <property type="entry name" value="Glutathione synthetase ATP-binding domain-like"/>
    <property type="match status" value="1"/>
</dbReference>
<keyword evidence="4" id="KW-0479">Metal-binding</keyword>
<evidence type="ECO:0000256" key="2">
    <source>
        <dbReference type="ARBA" id="ARBA00001946"/>
    </source>
</evidence>
<sequence>MKIYLLSVSGRLYSTQRLFNEASRRGHYIRIVDHTQCSIFFDKEKPKIFFNREDITGRADAIIPRIGASFTEQGVSIVNQFEKNGVYNIANSTGILRSRNKLFTMQHMVKNNIPIPKTLYSKNNNTLKDQLDLLTGNQYIIKFLEGTHGLGVMLAESKKSAISIIETMQSLNKPILIQEFIKESKGEDIRAYVVGDKVVASIKRSCGDNDFRSNVHRGGSTSVIKLTEKEHEIAVKTAQCLGLDVAGIDLIRSNDGPLVIEANSSAGLEGIEKATKVNIAGEIIKLIEKKVQG</sequence>
<dbReference type="InterPro" id="IPR004666">
    <property type="entry name" value="Rp_bS6_RimK/Lys_biosynth_LsyX"/>
</dbReference>
<evidence type="ECO:0000256" key="3">
    <source>
        <dbReference type="ARBA" id="ARBA00022598"/>
    </source>
</evidence>
<feature type="domain" description="ATP-grasp" evidence="11">
    <location>
        <begin position="105"/>
        <end position="288"/>
    </location>
</feature>
<dbReference type="GO" id="GO:0016874">
    <property type="term" value="F:ligase activity"/>
    <property type="evidence" value="ECO:0007669"/>
    <property type="project" value="UniProtKB-KW"/>
</dbReference>
<evidence type="ECO:0000256" key="4">
    <source>
        <dbReference type="ARBA" id="ARBA00022723"/>
    </source>
</evidence>
<reference evidence="13" key="1">
    <citation type="journal article" date="2019" name="Int. J. Syst. Evol. Microbiol.">
        <title>The Global Catalogue of Microorganisms (GCM) 10K type strain sequencing project: providing services to taxonomists for standard genome sequencing and annotation.</title>
        <authorList>
            <consortium name="The Broad Institute Genomics Platform"/>
            <consortium name="The Broad Institute Genome Sequencing Center for Infectious Disease"/>
            <person name="Wu L."/>
            <person name="Ma J."/>
        </authorList>
    </citation>
    <scope>NUCLEOTIDE SEQUENCE [LARGE SCALE GENOMIC DNA]</scope>
    <source>
        <strain evidence="13">CCUG 62114</strain>
    </source>
</reference>
<evidence type="ECO:0000256" key="10">
    <source>
        <dbReference type="PROSITE-ProRule" id="PRU00409"/>
    </source>
</evidence>
<evidence type="ECO:0000256" key="7">
    <source>
        <dbReference type="ARBA" id="ARBA00022842"/>
    </source>
</evidence>
<evidence type="ECO:0000256" key="1">
    <source>
        <dbReference type="ARBA" id="ARBA00001936"/>
    </source>
</evidence>
<gene>
    <name evidence="12" type="ORF">ACFQ1O_10245</name>
</gene>
<keyword evidence="5 10" id="KW-0547">Nucleotide-binding</keyword>
<comment type="cofactor">
    <cofactor evidence="1">
        <name>Mn(2+)</name>
        <dbReference type="ChEBI" id="CHEBI:29035"/>
    </cofactor>
</comment>
<keyword evidence="6 10" id="KW-0067">ATP-binding</keyword>
<dbReference type="Gene3D" id="3.30.1490.20">
    <property type="entry name" value="ATP-grasp fold, A domain"/>
    <property type="match status" value="1"/>
</dbReference>
<dbReference type="Pfam" id="PF18030">
    <property type="entry name" value="Rimk_N"/>
    <property type="match status" value="1"/>
</dbReference>
<evidence type="ECO:0000313" key="13">
    <source>
        <dbReference type="Proteomes" id="UP001596997"/>
    </source>
</evidence>
<protein>
    <submittedName>
        <fullName evidence="12">RimK family alpha-L-glutamate ligase</fullName>
    </submittedName>
</protein>
<evidence type="ECO:0000256" key="5">
    <source>
        <dbReference type="ARBA" id="ARBA00022741"/>
    </source>
</evidence>
<dbReference type="Gene3D" id="3.40.50.20">
    <property type="match status" value="1"/>
</dbReference>
<proteinExistence type="predicted"/>
<dbReference type="InterPro" id="IPR011761">
    <property type="entry name" value="ATP-grasp"/>
</dbReference>
<keyword evidence="8" id="KW-0648">Protein biosynthesis</keyword>
<dbReference type="EMBL" id="JBHTJM010000009">
    <property type="protein sequence ID" value="MFD0964383.1"/>
    <property type="molecule type" value="Genomic_DNA"/>
</dbReference>
<accession>A0ABW3I3I2</accession>
<dbReference type="RefSeq" id="WP_377715931.1">
    <property type="nucleotide sequence ID" value="NZ_JBHTJM010000009.1"/>
</dbReference>
<dbReference type="Proteomes" id="UP001596997">
    <property type="component" value="Unassembled WGS sequence"/>
</dbReference>
<name>A0ABW3I3I2_9FLAO</name>
<keyword evidence="3 12" id="KW-0436">Ligase</keyword>
<evidence type="ECO:0000259" key="11">
    <source>
        <dbReference type="PROSITE" id="PS50975"/>
    </source>
</evidence>
<keyword evidence="7" id="KW-0460">Magnesium</keyword>
<comment type="cofactor">
    <cofactor evidence="2">
        <name>Mg(2+)</name>
        <dbReference type="ChEBI" id="CHEBI:18420"/>
    </cofactor>
</comment>
<dbReference type="InterPro" id="IPR013815">
    <property type="entry name" value="ATP_grasp_subdomain_1"/>
</dbReference>
<organism evidence="12 13">
    <name type="scientific">Pseudofulvibacter geojedonensis</name>
    <dbReference type="NCBI Taxonomy" id="1123758"/>
    <lineage>
        <taxon>Bacteria</taxon>
        <taxon>Pseudomonadati</taxon>
        <taxon>Bacteroidota</taxon>
        <taxon>Flavobacteriia</taxon>
        <taxon>Flavobacteriales</taxon>
        <taxon>Flavobacteriaceae</taxon>
        <taxon>Pseudofulvibacter</taxon>
    </lineage>
</organism>
<dbReference type="NCBIfam" id="TIGR00768">
    <property type="entry name" value="rimK_fam"/>
    <property type="match status" value="1"/>
</dbReference>
<dbReference type="InterPro" id="IPR013651">
    <property type="entry name" value="ATP-grasp_RimK-type"/>
</dbReference>
<dbReference type="InterPro" id="IPR041107">
    <property type="entry name" value="Rimk_N"/>
</dbReference>
<dbReference type="Pfam" id="PF08443">
    <property type="entry name" value="RimK"/>
    <property type="match status" value="1"/>
</dbReference>
<evidence type="ECO:0000256" key="9">
    <source>
        <dbReference type="ARBA" id="ARBA00023211"/>
    </source>
</evidence>
<dbReference type="PROSITE" id="PS50975">
    <property type="entry name" value="ATP_GRASP"/>
    <property type="match status" value="1"/>
</dbReference>
<comment type="caution">
    <text evidence="12">The sequence shown here is derived from an EMBL/GenBank/DDBJ whole genome shotgun (WGS) entry which is preliminary data.</text>
</comment>
<dbReference type="PANTHER" id="PTHR21621:SF7">
    <property type="entry name" value="RIBOSOMAL PROTEIN BS6--L-GLUTAMATE LIGASE"/>
    <property type="match status" value="1"/>
</dbReference>
<evidence type="ECO:0000256" key="6">
    <source>
        <dbReference type="ARBA" id="ARBA00022840"/>
    </source>
</evidence>
<evidence type="ECO:0000256" key="8">
    <source>
        <dbReference type="ARBA" id="ARBA00022917"/>
    </source>
</evidence>